<feature type="compositionally biased region" description="Basic and acidic residues" evidence="1">
    <location>
        <begin position="2640"/>
        <end position="2650"/>
    </location>
</feature>
<feature type="compositionally biased region" description="Basic and acidic residues" evidence="1">
    <location>
        <begin position="2573"/>
        <end position="2582"/>
    </location>
</feature>
<feature type="compositionally biased region" description="Polar residues" evidence="1">
    <location>
        <begin position="1991"/>
        <end position="2002"/>
    </location>
</feature>
<feature type="region of interest" description="Disordered" evidence="1">
    <location>
        <begin position="675"/>
        <end position="721"/>
    </location>
</feature>
<feature type="compositionally biased region" description="Low complexity" evidence="1">
    <location>
        <begin position="1373"/>
        <end position="1385"/>
    </location>
</feature>
<feature type="compositionally biased region" description="Polar residues" evidence="1">
    <location>
        <begin position="459"/>
        <end position="471"/>
    </location>
</feature>
<feature type="compositionally biased region" description="Basic and acidic residues" evidence="1">
    <location>
        <begin position="1921"/>
        <end position="1945"/>
    </location>
</feature>
<feature type="compositionally biased region" description="Basic and acidic residues" evidence="1">
    <location>
        <begin position="1978"/>
        <end position="1989"/>
    </location>
</feature>
<feature type="compositionally biased region" description="Basic and acidic residues" evidence="1">
    <location>
        <begin position="2304"/>
        <end position="2314"/>
    </location>
</feature>
<feature type="compositionally biased region" description="Polar residues" evidence="1">
    <location>
        <begin position="2731"/>
        <end position="2740"/>
    </location>
</feature>
<reference evidence="2" key="1">
    <citation type="submission" date="2020-05" db="UniProtKB">
        <authorList>
            <consortium name="EnsemblMetazoa"/>
        </authorList>
    </citation>
    <scope>IDENTIFICATION</scope>
    <source>
        <strain evidence="2">USDA</strain>
    </source>
</reference>
<gene>
    <name evidence="2" type="primary">106087777</name>
</gene>
<feature type="compositionally biased region" description="Basic and acidic residues" evidence="1">
    <location>
        <begin position="2088"/>
        <end position="2106"/>
    </location>
</feature>
<feature type="compositionally biased region" description="Polar residues" evidence="1">
    <location>
        <begin position="2560"/>
        <end position="2571"/>
    </location>
</feature>
<feature type="compositionally biased region" description="Basic and acidic residues" evidence="1">
    <location>
        <begin position="2325"/>
        <end position="2335"/>
    </location>
</feature>
<feature type="compositionally biased region" description="Basic and acidic residues" evidence="1">
    <location>
        <begin position="3012"/>
        <end position="3027"/>
    </location>
</feature>
<feature type="compositionally biased region" description="Basic and acidic residues" evidence="1">
    <location>
        <begin position="2991"/>
        <end position="3001"/>
    </location>
</feature>
<feature type="compositionally biased region" description="Basic and acidic residues" evidence="1">
    <location>
        <begin position="2691"/>
        <end position="2712"/>
    </location>
</feature>
<feature type="compositionally biased region" description="Basic and acidic residues" evidence="1">
    <location>
        <begin position="3044"/>
        <end position="3053"/>
    </location>
</feature>
<feature type="compositionally biased region" description="Basic and acidic residues" evidence="1">
    <location>
        <begin position="1331"/>
        <end position="1342"/>
    </location>
</feature>
<dbReference type="VEuPathDB" id="VectorBase:SCAU003441"/>
<feature type="compositionally biased region" description="Basic and acidic residues" evidence="1">
    <location>
        <begin position="1656"/>
        <end position="1666"/>
    </location>
</feature>
<feature type="compositionally biased region" description="Basic and acidic residues" evidence="1">
    <location>
        <begin position="1774"/>
        <end position="1792"/>
    </location>
</feature>
<accession>A0A1I8NZE1</accession>
<feature type="compositionally biased region" description="Basic and acidic residues" evidence="1">
    <location>
        <begin position="1572"/>
        <end position="1581"/>
    </location>
</feature>
<feature type="compositionally biased region" description="Polar residues" evidence="1">
    <location>
        <begin position="2846"/>
        <end position="2857"/>
    </location>
</feature>
<feature type="compositionally biased region" description="Basic and acidic residues" evidence="1">
    <location>
        <begin position="275"/>
        <end position="310"/>
    </location>
</feature>
<feature type="compositionally biased region" description="Basic and acidic residues" evidence="1">
    <location>
        <begin position="675"/>
        <end position="686"/>
    </location>
</feature>
<feature type="compositionally biased region" description="Basic and acidic residues" evidence="1">
    <location>
        <begin position="2941"/>
        <end position="2958"/>
    </location>
</feature>
<feature type="compositionally biased region" description="Basic and acidic residues" evidence="1">
    <location>
        <begin position="1423"/>
        <end position="1440"/>
    </location>
</feature>
<dbReference type="EnsemblMetazoa" id="SCAU003441-RA">
    <property type="protein sequence ID" value="SCAU003441-PA"/>
    <property type="gene ID" value="SCAU003441"/>
</dbReference>
<feature type="compositionally biased region" description="Basic and acidic residues" evidence="1">
    <location>
        <begin position="2546"/>
        <end position="2559"/>
    </location>
</feature>
<feature type="region of interest" description="Disordered" evidence="1">
    <location>
        <begin position="1306"/>
        <end position="1325"/>
    </location>
</feature>
<feature type="compositionally biased region" description="Polar residues" evidence="1">
    <location>
        <begin position="1835"/>
        <end position="1855"/>
    </location>
</feature>
<feature type="region of interest" description="Disordered" evidence="1">
    <location>
        <begin position="275"/>
        <end position="312"/>
    </location>
</feature>
<feature type="compositionally biased region" description="Basic and acidic residues" evidence="1">
    <location>
        <begin position="1873"/>
        <end position="1883"/>
    </location>
</feature>
<feature type="compositionally biased region" description="Basic and acidic residues" evidence="1">
    <location>
        <begin position="2121"/>
        <end position="2142"/>
    </location>
</feature>
<protein>
    <submittedName>
        <fullName evidence="2">Uncharacterized protein</fullName>
    </submittedName>
</protein>
<feature type="compositionally biased region" description="Polar residues" evidence="1">
    <location>
        <begin position="2965"/>
        <end position="2974"/>
    </location>
</feature>
<feature type="compositionally biased region" description="Polar residues" evidence="1">
    <location>
        <begin position="2911"/>
        <end position="2924"/>
    </location>
</feature>
<feature type="compositionally biased region" description="Basic and acidic residues" evidence="1">
    <location>
        <begin position="2187"/>
        <end position="2197"/>
    </location>
</feature>
<proteinExistence type="predicted"/>
<feature type="compositionally biased region" description="Basic and acidic residues" evidence="1">
    <location>
        <begin position="2237"/>
        <end position="2250"/>
    </location>
</feature>
<feature type="compositionally biased region" description="Basic and acidic residues" evidence="1">
    <location>
        <begin position="2058"/>
        <end position="2080"/>
    </location>
</feature>
<feature type="compositionally biased region" description="Basic and acidic residues" evidence="1">
    <location>
        <begin position="1540"/>
        <end position="1558"/>
    </location>
</feature>
<feature type="compositionally biased region" description="Basic and acidic residues" evidence="1">
    <location>
        <begin position="2461"/>
        <end position="2470"/>
    </location>
</feature>
<organism evidence="2 3">
    <name type="scientific">Stomoxys calcitrans</name>
    <name type="common">Stable fly</name>
    <name type="synonym">Conops calcitrans</name>
    <dbReference type="NCBI Taxonomy" id="35570"/>
    <lineage>
        <taxon>Eukaryota</taxon>
        <taxon>Metazoa</taxon>
        <taxon>Ecdysozoa</taxon>
        <taxon>Arthropoda</taxon>
        <taxon>Hexapoda</taxon>
        <taxon>Insecta</taxon>
        <taxon>Pterygota</taxon>
        <taxon>Neoptera</taxon>
        <taxon>Endopterygota</taxon>
        <taxon>Diptera</taxon>
        <taxon>Brachycera</taxon>
        <taxon>Muscomorpha</taxon>
        <taxon>Muscoidea</taxon>
        <taxon>Muscidae</taxon>
        <taxon>Stomoxys</taxon>
    </lineage>
</organism>
<feature type="compositionally biased region" description="Polar residues" evidence="1">
    <location>
        <begin position="2795"/>
        <end position="2809"/>
    </location>
</feature>
<feature type="compositionally biased region" description="Basic and acidic residues" evidence="1">
    <location>
        <begin position="1689"/>
        <end position="1698"/>
    </location>
</feature>
<feature type="compositionally biased region" description="Basic and acidic residues" evidence="1">
    <location>
        <begin position="1522"/>
        <end position="1532"/>
    </location>
</feature>
<feature type="compositionally biased region" description="Basic and acidic residues" evidence="1">
    <location>
        <begin position="2757"/>
        <end position="2767"/>
    </location>
</feature>
<feature type="compositionally biased region" description="Polar residues" evidence="1">
    <location>
        <begin position="2336"/>
        <end position="2349"/>
    </location>
</feature>
<dbReference type="Proteomes" id="UP000095300">
    <property type="component" value="Unassembled WGS sequence"/>
</dbReference>
<feature type="compositionally biased region" description="Polar residues" evidence="1">
    <location>
        <begin position="2386"/>
        <end position="2399"/>
    </location>
</feature>
<feature type="region of interest" description="Disordered" evidence="1">
    <location>
        <begin position="182"/>
        <end position="205"/>
    </location>
</feature>
<feature type="compositionally biased region" description="Basic and acidic residues" evidence="1">
    <location>
        <begin position="704"/>
        <end position="721"/>
    </location>
</feature>
<feature type="compositionally biased region" description="Polar residues" evidence="1">
    <location>
        <begin position="3033"/>
        <end position="3043"/>
    </location>
</feature>
<feature type="compositionally biased region" description="Polar residues" evidence="1">
    <location>
        <begin position="2274"/>
        <end position="2287"/>
    </location>
</feature>
<feature type="compositionally biased region" description="Basic and acidic residues" evidence="1">
    <location>
        <begin position="2782"/>
        <end position="2793"/>
    </location>
</feature>
<keyword evidence="3" id="KW-1185">Reference proteome</keyword>
<feature type="compositionally biased region" description="Basic and acidic residues" evidence="1">
    <location>
        <begin position="2892"/>
        <end position="2910"/>
    </location>
</feature>
<feature type="compositionally biased region" description="Basic and acidic residues" evidence="1">
    <location>
        <begin position="2209"/>
        <end position="2223"/>
    </location>
</feature>
<evidence type="ECO:0000313" key="2">
    <source>
        <dbReference type="EnsemblMetazoa" id="SCAU003441-PA"/>
    </source>
</evidence>
<name>A0A1I8NZE1_STOCA</name>
<feature type="compositionally biased region" description="Polar residues" evidence="1">
    <location>
        <begin position="1496"/>
        <end position="1509"/>
    </location>
</feature>
<feature type="compositionally biased region" description="Basic and acidic residues" evidence="1">
    <location>
        <begin position="1806"/>
        <end position="1815"/>
    </location>
</feature>
<feature type="compositionally biased region" description="Basic and acidic residues" evidence="1">
    <location>
        <begin position="1751"/>
        <end position="1766"/>
    </location>
</feature>
<feature type="compositionally biased region" description="Basic and acidic residues" evidence="1">
    <location>
        <begin position="2416"/>
        <end position="2426"/>
    </location>
</feature>
<feature type="compositionally biased region" description="Basic and acidic residues" evidence="1">
    <location>
        <begin position="3060"/>
        <end position="3075"/>
    </location>
</feature>
<dbReference type="STRING" id="35570.A0A1I8NZE1"/>
<dbReference type="OrthoDB" id="20872at2759"/>
<feature type="compositionally biased region" description="Basic and acidic residues" evidence="1">
    <location>
        <begin position="1891"/>
        <end position="1909"/>
    </location>
</feature>
<feature type="compositionally biased region" description="Basic and acidic residues" evidence="1">
    <location>
        <begin position="2874"/>
        <end position="2884"/>
    </location>
</feature>
<sequence length="3133" mass="346201">MGCGGVKRKIKELETQGVGNVAASATTNKVGSSEPDAGASVKDAIHAMEEKIGSTTVEAIPFAVRKRDSLRTDCDLPALEKSILSEMDVQLTQLTSVEPPVVVVKQSPIKAMEKQFEHLQSIDEAVCEKICQKKKAFEVAEEHMTTVSSHEDGGKDDAKDHAHIDMESMPKVKEVVESFEKKKPSSLNLEATPFSPRKREKRNSGDVDLAAVERTILTEADIILNSLALKDPKETAHKAPTLQSPLESNVTPVEEACEVICSKRRISELAKLFERQNQTQEHDASDARSDRKHSDSKETVTEKTAHESQLKETLTSTISISKLLDNRNRATQHTSLSLHDPEGFHSKTHFTVSKDTWDNKASLSESDQQEYLEICEITTDGFANVTNLAETDRTTSKKIALIDRSTLSKTAVEKFSYVEQQPHETRLSEDMKDRTSSSIYEDVVIVQTHSSKVRDKRGISSQKATSETPRQPTDRDASVAIDIKLCPLSDEMKPTDLDKSKFESHTAIDPKSTSAIPGNFPNSGEFSDEIGTIPPKFDISRQSVDRNFSGLSTTKTKIITTIDQKSASTICESDIDLRDCSEVLTYHSNVPCKEEKAPIEHFSAMSRQISGMVTSEQDVTREKIFTTIDRKVTNRSNIVHHQFTDVRKHVVDVPSEQHSDRTITSDKLLQEIDEKPSSLADDKKQTQETTSVATNKKLPSETTAHSEDASRHFTDIQDKTESPLPLHIQYAKSDVHALDKRIGVQEEEGEKITNLQYFGKDLSKLDATPEKLTLLIDQKSIYKPDTSKITSPTEYASEAGMEISSTFPPLLEKDIMKLDSIEGKDYKSVDQKSISTTQQGIAHSKDFTDFAQPTDVKDKKTQIEMEAPNREMDRITKKKQEETTLSSTDNVTKRQEDEIFRQYSDGDFSVGNKYLREDAIKAEPSSEIHGQYYGRSVFGLEGVAGHIEMKFYPQTTHKREESNAPLSNLGFFTTYDTIEVKSMEPRSESLGQNSASEIAGLVPIKKGHTTFDTKSVVAKSEKDVLLEPVKVVRDRTFATIDGLSYSTSTKNISHLDDGRKETKVLHKEEKSSMCFDLGENKEARTFEGTSADSDDHYKRETNLISSEILRKYFDDTAFDSKTVEDRSFASKAISQKSAFASEAEEIVQTSLRKERTLSKYEGSTLKYSEMETLSTELNIGSETHQALQDFIRKEPSQIVLPTTTHQDSEKEDPSEIRLFEGSKQDSNISLISTTTSEMQRDVKPIAAKHEESVSRGITSRVNETLDRLTSISNETKSSLLIAKPQFEGNSEATPAYKTDKYLPLDENSSLQVQTSSPRPTEIVDIKCSEKTKTSVKLRDVKSPLELFDGEDTKDSPKDSEPEEVLKITDKPKSSVSVKPSEQPSSFAVLTEPEQSEISKSESDDDGDKEMSDLGSKLSFPDPSFRKLPEVSDRKFSDKPKTTVKSITGLSPLKTLDSEETKPFNEVKPTQESPKVGDPGEVLKTTDIPKSPASVKPTEQSCSLTISPTPKKSEISDGESDDESSKEMSDPRRKPPFSDPYSHKLPEVSERKISDKPKIPVENITGLSPQKTFDSEETKPTYEVKPTQESTKFGENREMFQTTHKPKSPVSVKSTEQPSSLTISPKHDQSEISESDSDDDSCKEMPTPRRTMSYHDPSSRKLPEVSDKQISGKPKTPVENITGLSPQKTFDSEETKPFDEVMATQDSHKNSEPVEVLKTTDKPKSPVSVKPTEQPSSFTILPEPEQSEISESESHDDGIKETPDSRNKLSFPDPSSRKLPEVSDRKLSDKPKTPVESITGLSLLKTLDSEETKPFNEVKPTQESPKVGDPGEVLKTTDTPKSPASIKPTEQPSSITIYPKHEQSEISDGESDDESSKEMSDPRRKLSFPDPPSHKLPEVSDRKLSDKPKTPLENITGLSPLKTRDSEETKPFDEVKPTQDSPKDEISESESDDDGSKKLPDPRRKLTSSDPSSYQLPEVSDRNISDKPKTPVENSTGLSPQETLDSEETKPFDEVKPTIGSPKDGESVGGLKITNKPKSPTGFKPTEHPSSLTISPKPEQLKISESESDDDGSKKLPDLRRKLSFPDPSSHKLPEVSDRKLSDKPKTPVEYCTGLSPQKTFISEETKPFDEVKPKQDSPKYDEPGEVLKTIDKPKSPASVNPTQQPISLIISPRPEQSEISEVESDDDSSKKMLDQRSKLSFPIPSSHKLPQDSDRKLSDKPKMPVEYISGLSPQKTLDSEETKPFDEVKPTQDSPKYGEPGEVITVADKPKSPASVNPTQQPSSLTISPRPEQSDYSEGESEDDSSKEMPDPRSKLSFPVPSSHKLPEVSDKPKTTAENITGLSPQNTLDYEDTKPYDVVKPTQDSSKDSEPGEVITVSDKPKSPASVNPTQQPSSLTISPRPEQSEISEGESEDDSSKEMPDPRSKLSFPDPSSHKLPEVSDKSKTTVEIITGLSPQKTLDYEDTKPYDVVKPIQDSSKDGEPGEVIIVSDKLKSPASIKPTEQPSSLIISPKPEQSESSEGESDDESSKELLDPRRKLSFPDPSPHKLPEVSEKPKTSVENITGLSPQKTLDYEDTKPYDVVKPIQDSPKEGEPGEVITVSGKLKSPASVKPVEHPSSLTISPKPEQSEISESESDDDGSKKLPDPRRKLSFPDLSSHKLPGVSDRKLSGKPKTPVEYMTGLSPQKTLGSEETKPFDAVKPSKDSPKDGEPGEVITVSDKPKSPASIKPTEQPSSLTISPKPEQSENSEGESDDDSSKELLDPRRKLTSSDPSSYQLPEVSDRKLSDKPKTPVENSTGLSPQETLGSEETKPFDTVKPTQDSPKDGEPGEVLHTTDKPIPPASLKTTKQPSSLTISPKPEQSENSEGESDDDSSKEMPDPRRKLSFPDPSSHKLPEVSDRKLSDKPETTVENMTGLSSQKTLGSEETKPFDAVNPTQDSPKDGEPRGVLKTTDKLKSLASVKPTEQPSSLTVSPILEQSEIFESESDDDSSKEMPDLRRKLSLPHPSSHKLPEVSDRKLSDKQKTPVEYSTGLSPQTTLGSEETKPFDEVKPTAGSLRDSESEEGLKTTDKPKSPASVKPTGYPSSLTISPKPDQSEISESESDDDRSNDMHDPKRKLSLPDPSSHKLPES</sequence>
<feature type="compositionally biased region" description="Polar residues" evidence="1">
    <location>
        <begin position="1610"/>
        <end position="1622"/>
    </location>
</feature>
<feature type="compositionally biased region" description="Basic and acidic residues" evidence="1">
    <location>
        <begin position="2006"/>
        <end position="2015"/>
    </location>
</feature>
<feature type="region of interest" description="Disordered" evidence="1">
    <location>
        <begin position="1331"/>
        <end position="3133"/>
    </location>
</feature>
<feature type="compositionally biased region" description="Basic and acidic residues" evidence="1">
    <location>
        <begin position="2434"/>
        <end position="2447"/>
    </location>
</feature>
<evidence type="ECO:0000256" key="1">
    <source>
        <dbReference type="SAM" id="MobiDB-lite"/>
    </source>
</evidence>
<feature type="compositionally biased region" description="Polar residues" evidence="1">
    <location>
        <begin position="1306"/>
        <end position="1318"/>
    </location>
</feature>
<feature type="region of interest" description="Disordered" evidence="1">
    <location>
        <begin position="451"/>
        <end position="477"/>
    </location>
</feature>
<feature type="compositionally biased region" description="Basic and acidic residues" evidence="1">
    <location>
        <begin position="1953"/>
        <end position="1963"/>
    </location>
</feature>
<feature type="compositionally biased region" description="Basic and acidic residues" evidence="1">
    <location>
        <begin position="2528"/>
        <end position="2538"/>
    </location>
</feature>
<feature type="compositionally biased region" description="Polar residues" evidence="1">
    <location>
        <begin position="2157"/>
        <end position="2166"/>
    </location>
</feature>
<feature type="compositionally biased region" description="Basic and acidic residues" evidence="1">
    <location>
        <begin position="1455"/>
        <end position="1464"/>
    </location>
</feature>
<evidence type="ECO:0000313" key="3">
    <source>
        <dbReference type="Proteomes" id="UP000095300"/>
    </source>
</evidence>
<feature type="compositionally biased region" description="Basic and acidic residues" evidence="1">
    <location>
        <begin position="1350"/>
        <end position="1372"/>
    </location>
</feature>